<evidence type="ECO:0000313" key="2">
    <source>
        <dbReference type="EMBL" id="NKF24318.1"/>
    </source>
</evidence>
<dbReference type="PROSITE" id="PS51186">
    <property type="entry name" value="GNAT"/>
    <property type="match status" value="1"/>
</dbReference>
<dbReference type="Gene3D" id="3.40.630.30">
    <property type="match status" value="1"/>
</dbReference>
<dbReference type="InterPro" id="IPR000182">
    <property type="entry name" value="GNAT_dom"/>
</dbReference>
<keyword evidence="3" id="KW-1185">Reference proteome</keyword>
<sequence>MSLRIESLHGPDIARHLDALAEMRCTVFHDWPYLYEGTREYEAKYLQVYVNCPRALAVLVWDGERCVGASTVLPLVDAPRDMQQPFLDAGLDLAPIDYFGESVLMREYRGRGIGVKFFELREAHAREHGLTSCAFCAVERGEDDPRKPADYVPNDAFWHKRGYRKAPALQTTLSWPDVGQTESTPKPMTFWMRLLESAA</sequence>
<protein>
    <submittedName>
        <fullName evidence="2">GNAT family N-acetyltransferase</fullName>
    </submittedName>
</protein>
<dbReference type="GO" id="GO:0016747">
    <property type="term" value="F:acyltransferase activity, transferring groups other than amino-acyl groups"/>
    <property type="evidence" value="ECO:0007669"/>
    <property type="project" value="InterPro"/>
</dbReference>
<feature type="domain" description="N-acetyltransferase" evidence="1">
    <location>
        <begin position="18"/>
        <end position="193"/>
    </location>
</feature>
<dbReference type="RefSeq" id="WP_168149639.1">
    <property type="nucleotide sequence ID" value="NZ_JAAVXB010000013.1"/>
</dbReference>
<organism evidence="2 3">
    <name type="scientific">Solimonas marina</name>
    <dbReference type="NCBI Taxonomy" id="2714601"/>
    <lineage>
        <taxon>Bacteria</taxon>
        <taxon>Pseudomonadati</taxon>
        <taxon>Pseudomonadota</taxon>
        <taxon>Gammaproteobacteria</taxon>
        <taxon>Nevskiales</taxon>
        <taxon>Nevskiaceae</taxon>
        <taxon>Solimonas</taxon>
    </lineage>
</organism>
<gene>
    <name evidence="2" type="ORF">G7Y82_18550</name>
</gene>
<name>A0A969WE35_9GAMM</name>
<dbReference type="Proteomes" id="UP000653472">
    <property type="component" value="Unassembled WGS sequence"/>
</dbReference>
<evidence type="ECO:0000313" key="3">
    <source>
        <dbReference type="Proteomes" id="UP000653472"/>
    </source>
</evidence>
<dbReference type="AlphaFoldDB" id="A0A969WE35"/>
<accession>A0A969WE35</accession>
<dbReference type="InterPro" id="IPR016181">
    <property type="entry name" value="Acyl_CoA_acyltransferase"/>
</dbReference>
<reference evidence="2" key="1">
    <citation type="submission" date="2020-03" db="EMBL/GenBank/DDBJ databases">
        <title>Solimonas marina sp. nov., isolated from deep seawater of the Pacific Ocean.</title>
        <authorList>
            <person name="Liu X."/>
            <person name="Lai Q."/>
            <person name="Sun F."/>
            <person name="Gai Y."/>
            <person name="Li G."/>
            <person name="Shao Z."/>
        </authorList>
    </citation>
    <scope>NUCLEOTIDE SEQUENCE</scope>
    <source>
        <strain evidence="2">C16B3</strain>
    </source>
</reference>
<comment type="caution">
    <text evidence="2">The sequence shown here is derived from an EMBL/GenBank/DDBJ whole genome shotgun (WGS) entry which is preliminary data.</text>
</comment>
<dbReference type="SUPFAM" id="SSF55729">
    <property type="entry name" value="Acyl-CoA N-acyltransferases (Nat)"/>
    <property type="match status" value="1"/>
</dbReference>
<proteinExistence type="predicted"/>
<dbReference type="EMBL" id="JAAVXB010000013">
    <property type="protein sequence ID" value="NKF24318.1"/>
    <property type="molecule type" value="Genomic_DNA"/>
</dbReference>
<evidence type="ECO:0000259" key="1">
    <source>
        <dbReference type="PROSITE" id="PS51186"/>
    </source>
</evidence>